<evidence type="ECO:0000259" key="1">
    <source>
        <dbReference type="Pfam" id="PF00814"/>
    </source>
</evidence>
<dbReference type="CDD" id="cd24032">
    <property type="entry name" value="ASKHA_NBD_TsaB"/>
    <property type="match status" value="1"/>
</dbReference>
<protein>
    <submittedName>
        <fullName evidence="2">tRNA (Adenosine(37)-N6)-threonylcarbamoyltransferase complex dimerization subunit type 1 TsaB</fullName>
        <ecNumber evidence="2">2.3.1.234</ecNumber>
    </submittedName>
</protein>
<reference evidence="2" key="1">
    <citation type="submission" date="2022-03" db="EMBL/GenBank/DDBJ databases">
        <title>Fererhizobium litorale gen. nov., sp. nov., isolated from sandy sediments of the Sea of Japan seashore.</title>
        <authorList>
            <person name="Romanenko L."/>
            <person name="Kurilenko V."/>
            <person name="Otstavnykh N."/>
            <person name="Svetashev V."/>
            <person name="Tekutyeva L."/>
            <person name="Isaeva M."/>
            <person name="Mikhailov V."/>
        </authorList>
    </citation>
    <scope>NUCLEOTIDE SEQUENCE</scope>
    <source>
        <strain evidence="2">KMM 9576</strain>
    </source>
</reference>
<dbReference type="GO" id="GO:0061711">
    <property type="term" value="F:tRNA N(6)-L-threonylcarbamoyladenine synthase activity"/>
    <property type="evidence" value="ECO:0007669"/>
    <property type="project" value="UniProtKB-EC"/>
</dbReference>
<dbReference type="InterPro" id="IPR000905">
    <property type="entry name" value="Gcp-like_dom"/>
</dbReference>
<dbReference type="Gene3D" id="3.30.420.40">
    <property type="match status" value="1"/>
</dbReference>
<dbReference type="InterPro" id="IPR022496">
    <property type="entry name" value="T6A_TsaB"/>
</dbReference>
<name>A0AAE3QKU8_9HYPH</name>
<dbReference type="GO" id="GO:0002949">
    <property type="term" value="P:tRNA threonylcarbamoyladenosine modification"/>
    <property type="evidence" value="ECO:0007669"/>
    <property type="project" value="InterPro"/>
</dbReference>
<dbReference type="RefSeq" id="WP_311789059.1">
    <property type="nucleotide sequence ID" value="NZ_JALDYY010000023.1"/>
</dbReference>
<gene>
    <name evidence="2" type="primary">tsaB</name>
    <name evidence="2" type="ORF">MRS75_23335</name>
</gene>
<feature type="domain" description="Gcp-like" evidence="1">
    <location>
        <begin position="36"/>
        <end position="132"/>
    </location>
</feature>
<dbReference type="EMBL" id="JALDYZ010000021">
    <property type="protein sequence ID" value="MDI7924994.1"/>
    <property type="molecule type" value="Genomic_DNA"/>
</dbReference>
<dbReference type="InterPro" id="IPR043129">
    <property type="entry name" value="ATPase_NBD"/>
</dbReference>
<evidence type="ECO:0000313" key="2">
    <source>
        <dbReference type="EMBL" id="MDI7924994.1"/>
    </source>
</evidence>
<dbReference type="AlphaFoldDB" id="A0AAE3QKU8"/>
<dbReference type="Pfam" id="PF00814">
    <property type="entry name" value="TsaD"/>
    <property type="match status" value="1"/>
</dbReference>
<dbReference type="NCBIfam" id="TIGR03725">
    <property type="entry name" value="T6A_YeaZ"/>
    <property type="match status" value="1"/>
</dbReference>
<evidence type="ECO:0000313" key="3">
    <source>
        <dbReference type="Proteomes" id="UP001161580"/>
    </source>
</evidence>
<dbReference type="SUPFAM" id="SSF53067">
    <property type="entry name" value="Actin-like ATPase domain"/>
    <property type="match status" value="1"/>
</dbReference>
<organism evidence="2 3">
    <name type="scientific">Ferirhizobium litorale</name>
    <dbReference type="NCBI Taxonomy" id="2927786"/>
    <lineage>
        <taxon>Bacteria</taxon>
        <taxon>Pseudomonadati</taxon>
        <taxon>Pseudomonadota</taxon>
        <taxon>Alphaproteobacteria</taxon>
        <taxon>Hyphomicrobiales</taxon>
        <taxon>Rhizobiaceae</taxon>
        <taxon>Ferirhizobium</taxon>
    </lineage>
</organism>
<keyword evidence="2" id="KW-0012">Acyltransferase</keyword>
<comment type="caution">
    <text evidence="2">The sequence shown here is derived from an EMBL/GenBank/DDBJ whole genome shotgun (WGS) entry which is preliminary data.</text>
</comment>
<keyword evidence="2" id="KW-0808">Transferase</keyword>
<dbReference type="EC" id="2.3.1.234" evidence="2"/>
<dbReference type="Proteomes" id="UP001161580">
    <property type="component" value="Unassembled WGS sequence"/>
</dbReference>
<dbReference type="PANTHER" id="PTHR11735:SF11">
    <property type="entry name" value="TRNA THREONYLCARBAMOYLADENOSINE BIOSYNTHESIS PROTEIN TSAB"/>
    <property type="match status" value="1"/>
</dbReference>
<dbReference type="PANTHER" id="PTHR11735">
    <property type="entry name" value="TRNA N6-ADENOSINE THREONYLCARBAMOYLTRANSFERASE"/>
    <property type="match status" value="1"/>
</dbReference>
<accession>A0AAE3QKU8</accession>
<sequence length="219" mass="22260">MIVLAMDTAGPDCSAALYDTNADAILAEVTENIGIGHAEKLMGIIDRALAAADVELGAIDRLAVTVGPGSFTGIRVGVAAARGFALSLGIPAVGVTTLQVLAETTTERRADGPVIAAMDAKRGEVYIQPFDATGVAIGRPQLRALSEAISMVAGFDGVVTGSAAPLLRGEDQAGERDRFPISIVARLGAAVDLGGGSPSPLYLRGPDAKPQAGFAIPRI</sequence>
<dbReference type="GO" id="GO:0005829">
    <property type="term" value="C:cytosol"/>
    <property type="evidence" value="ECO:0007669"/>
    <property type="project" value="TreeGrafter"/>
</dbReference>
<keyword evidence="3" id="KW-1185">Reference proteome</keyword>
<proteinExistence type="predicted"/>